<feature type="region of interest" description="Disordered" evidence="1">
    <location>
        <begin position="623"/>
        <end position="646"/>
    </location>
</feature>
<protein>
    <recommendedName>
        <fullName evidence="5">Envelope protein</fullName>
    </recommendedName>
</protein>
<sequence length="646" mass="71797">MILSILLSLLAIHQIHGFNPCNETARMWQTTADLYLCYNKTSFTSTVWIPLNSFYIGGYKANAWTGYEWYLSSSDGNNPGWDTVFTYTGNDWTPYKEDKLQEAAKNLSKQLDLTKANDHLILNFNTESNPLLEKPPSSQKRTHLVPTTKTSSTLSGTLVGDSSCYHLTLFIYKSGKDPHHFLSICNNITKEVNTSTSPSSTDITPALTKGPLSTTMTTVIIAGPKLKSDDWFRITTGITGHTNNWLLLAEQAAQDANDDCMVCLGPRPILRVVPAPIEEDCLTAVMNYTNIGNSNCTKWDRIFPITKQEKRKPIFSRDVTATNHICINMTGPGERLGSLNASSCLTITEVDPSFKPERADVWWWCGDPQLYDRLPGNWTGMCGLVSLLPPVQVIKLSVTDITITAGQLKLEGRKKRSAPEQPGPDPTYVDAIGIPRGVPDEYKLVDQVAAGFESSVCWWCTINKNVDRINYIHYNVQRLGNLTQSGLHAEAEQLRATSLMSFQNRIALDMLLSEKNGVCSMFGERCCTFIPNNTAADGSLTRALEGLKTLNKKMKEHSGVDTSTWDNWMDMFGKYRSLVSSILVSIAVFAAILTLCGCCCIPCIRALIHRLIETAITPHVTSPPETMMLLENNESETDSEEEEDNI</sequence>
<evidence type="ECO:0000256" key="1">
    <source>
        <dbReference type="SAM" id="MobiDB-lite"/>
    </source>
</evidence>
<evidence type="ECO:0000256" key="3">
    <source>
        <dbReference type="SAM" id="SignalP"/>
    </source>
</evidence>
<feature type="transmembrane region" description="Helical" evidence="2">
    <location>
        <begin position="582"/>
        <end position="604"/>
    </location>
</feature>
<accession>A0A3B4FEI8</accession>
<dbReference type="Pfam" id="PF00429">
    <property type="entry name" value="TLV_coat"/>
    <property type="match status" value="1"/>
</dbReference>
<feature type="chain" id="PRO_5017428665" description="Envelope protein" evidence="3">
    <location>
        <begin position="18"/>
        <end position="646"/>
    </location>
</feature>
<dbReference type="STRING" id="303518.ENSPNYP00000008084"/>
<keyword evidence="2" id="KW-0472">Membrane</keyword>
<evidence type="ECO:0008006" key="5">
    <source>
        <dbReference type="Google" id="ProtNLM"/>
    </source>
</evidence>
<dbReference type="SUPFAM" id="SSF58069">
    <property type="entry name" value="Virus ectodomain"/>
    <property type="match status" value="1"/>
</dbReference>
<feature type="signal peptide" evidence="3">
    <location>
        <begin position="1"/>
        <end position="17"/>
    </location>
</feature>
<organism evidence="4">
    <name type="scientific">Pundamilia nyererei</name>
    <dbReference type="NCBI Taxonomy" id="303518"/>
    <lineage>
        <taxon>Eukaryota</taxon>
        <taxon>Metazoa</taxon>
        <taxon>Chordata</taxon>
        <taxon>Craniata</taxon>
        <taxon>Vertebrata</taxon>
        <taxon>Euteleostomi</taxon>
        <taxon>Actinopterygii</taxon>
        <taxon>Neopterygii</taxon>
        <taxon>Teleostei</taxon>
        <taxon>Neoteleostei</taxon>
        <taxon>Acanthomorphata</taxon>
        <taxon>Ovalentaria</taxon>
        <taxon>Cichlomorphae</taxon>
        <taxon>Cichliformes</taxon>
        <taxon>Cichlidae</taxon>
        <taxon>African cichlids</taxon>
        <taxon>Pseudocrenilabrinae</taxon>
        <taxon>Haplochromini</taxon>
        <taxon>Pundamilia</taxon>
    </lineage>
</organism>
<feature type="compositionally biased region" description="Acidic residues" evidence="1">
    <location>
        <begin position="633"/>
        <end position="646"/>
    </location>
</feature>
<dbReference type="PANTHER" id="PTHR10424:SF80">
    <property type="entry name" value="ENVELOPE GLYCOPROTEIN"/>
    <property type="match status" value="1"/>
</dbReference>
<evidence type="ECO:0000256" key="2">
    <source>
        <dbReference type="SAM" id="Phobius"/>
    </source>
</evidence>
<keyword evidence="3" id="KW-0732">Signal</keyword>
<proteinExistence type="predicted"/>
<keyword evidence="2" id="KW-1133">Transmembrane helix</keyword>
<evidence type="ECO:0000313" key="4">
    <source>
        <dbReference type="Ensembl" id="ENSPNYP00000008084.1"/>
    </source>
</evidence>
<dbReference type="PANTHER" id="PTHR10424">
    <property type="entry name" value="VIRAL ENVELOPE PROTEIN"/>
    <property type="match status" value="1"/>
</dbReference>
<name>A0A3B4FEI8_9CICH</name>
<keyword evidence="2" id="KW-0812">Transmembrane</keyword>
<dbReference type="GeneTree" id="ENSGT00530000064449"/>
<reference evidence="4" key="1">
    <citation type="submission" date="2023-09" db="UniProtKB">
        <authorList>
            <consortium name="Ensembl"/>
        </authorList>
    </citation>
    <scope>IDENTIFICATION</scope>
</reference>
<dbReference type="InterPro" id="IPR018154">
    <property type="entry name" value="TLV/ENV_coat_polyprotein"/>
</dbReference>
<dbReference type="Gene3D" id="1.10.287.210">
    <property type="match status" value="1"/>
</dbReference>
<dbReference type="Ensembl" id="ENSPNYT00000008282.1">
    <property type="protein sequence ID" value="ENSPNYP00000008084.1"/>
    <property type="gene ID" value="ENSPNYG00000006200.1"/>
</dbReference>
<dbReference type="AlphaFoldDB" id="A0A3B4FEI8"/>